<dbReference type="GO" id="GO:0004190">
    <property type="term" value="F:aspartic-type endopeptidase activity"/>
    <property type="evidence" value="ECO:0007669"/>
    <property type="project" value="InterPro"/>
</dbReference>
<dbReference type="EMBL" id="REGN01005114">
    <property type="protein sequence ID" value="RNA14762.1"/>
    <property type="molecule type" value="Genomic_DNA"/>
</dbReference>
<dbReference type="InterPro" id="IPR021109">
    <property type="entry name" value="Peptidase_aspartic_dom_sf"/>
</dbReference>
<dbReference type="OrthoDB" id="8068580at2759"/>
<name>A0A3M7QTU8_BRAPC</name>
<sequence length="155" mass="17815">MVNNVFYQKCSTSIILEVEGQTEEILIDSGAQTSFISEKYAQLGKFKRTKIKKRKYWITANGSQLEVSGQTSMNIMIGNTRIIGTFIISRKLAHDLIIGVDFLKPNNCICPPYLCQLTNPAKNKRTEIRKNYIYLKCDYDRAIFKASLHNKIRNK</sequence>
<dbReference type="Proteomes" id="UP000276133">
    <property type="component" value="Unassembled WGS sequence"/>
</dbReference>
<dbReference type="GO" id="GO:0006508">
    <property type="term" value="P:proteolysis"/>
    <property type="evidence" value="ECO:0007669"/>
    <property type="project" value="InterPro"/>
</dbReference>
<evidence type="ECO:0000313" key="4">
    <source>
        <dbReference type="Proteomes" id="UP000276133"/>
    </source>
</evidence>
<dbReference type="PROSITE" id="PS50175">
    <property type="entry name" value="ASP_PROT_RETROV"/>
    <property type="match status" value="1"/>
</dbReference>
<reference evidence="3 4" key="1">
    <citation type="journal article" date="2018" name="Sci. Rep.">
        <title>Genomic signatures of local adaptation to the degree of environmental predictability in rotifers.</title>
        <authorList>
            <person name="Franch-Gras L."/>
            <person name="Hahn C."/>
            <person name="Garcia-Roger E.M."/>
            <person name="Carmona M.J."/>
            <person name="Serra M."/>
            <person name="Gomez A."/>
        </authorList>
    </citation>
    <scope>NUCLEOTIDE SEQUENCE [LARGE SCALE GENOMIC DNA]</scope>
    <source>
        <strain evidence="3">HYR1</strain>
    </source>
</reference>
<proteinExistence type="predicted"/>
<keyword evidence="4" id="KW-1185">Reference proteome</keyword>
<gene>
    <name evidence="3" type="ORF">BpHYR1_013358</name>
</gene>
<protein>
    <submittedName>
        <fullName evidence="3">Gap-Pol poly</fullName>
    </submittedName>
</protein>
<evidence type="ECO:0000313" key="3">
    <source>
        <dbReference type="EMBL" id="RNA14762.1"/>
    </source>
</evidence>
<comment type="caution">
    <text evidence="3">The sequence shown here is derived from an EMBL/GenBank/DDBJ whole genome shotgun (WGS) entry which is preliminary data.</text>
</comment>
<dbReference type="SUPFAM" id="SSF50630">
    <property type="entry name" value="Acid proteases"/>
    <property type="match status" value="1"/>
</dbReference>
<dbReference type="Gene3D" id="2.40.70.10">
    <property type="entry name" value="Acid Proteases"/>
    <property type="match status" value="1"/>
</dbReference>
<evidence type="ECO:0000259" key="2">
    <source>
        <dbReference type="PROSITE" id="PS50175"/>
    </source>
</evidence>
<accession>A0A3M7QTU8</accession>
<evidence type="ECO:0000256" key="1">
    <source>
        <dbReference type="ARBA" id="ARBA00022801"/>
    </source>
</evidence>
<dbReference type="InterPro" id="IPR001995">
    <property type="entry name" value="Peptidase_A2_cat"/>
</dbReference>
<feature type="domain" description="Peptidase A2" evidence="2">
    <location>
        <begin position="23"/>
        <end position="102"/>
    </location>
</feature>
<keyword evidence="1" id="KW-0378">Hydrolase</keyword>
<dbReference type="AlphaFoldDB" id="A0A3M7QTU8"/>
<organism evidence="3 4">
    <name type="scientific">Brachionus plicatilis</name>
    <name type="common">Marine rotifer</name>
    <name type="synonym">Brachionus muelleri</name>
    <dbReference type="NCBI Taxonomy" id="10195"/>
    <lineage>
        <taxon>Eukaryota</taxon>
        <taxon>Metazoa</taxon>
        <taxon>Spiralia</taxon>
        <taxon>Gnathifera</taxon>
        <taxon>Rotifera</taxon>
        <taxon>Eurotatoria</taxon>
        <taxon>Monogononta</taxon>
        <taxon>Pseudotrocha</taxon>
        <taxon>Ploima</taxon>
        <taxon>Brachionidae</taxon>
        <taxon>Brachionus</taxon>
    </lineage>
</organism>
<dbReference type="Pfam" id="PF13975">
    <property type="entry name" value="gag-asp_proteas"/>
    <property type="match status" value="1"/>
</dbReference>
<dbReference type="CDD" id="cd00303">
    <property type="entry name" value="retropepsin_like"/>
    <property type="match status" value="1"/>
</dbReference>